<gene>
    <name evidence="4" type="ORF">FHS79_002854</name>
</gene>
<evidence type="ECO:0000259" key="2">
    <source>
        <dbReference type="Pfam" id="PF07589"/>
    </source>
</evidence>
<keyword evidence="5" id="KW-1185">Reference proteome</keyword>
<feature type="signal peptide" evidence="1">
    <location>
        <begin position="1"/>
        <end position="23"/>
    </location>
</feature>
<protein>
    <recommendedName>
        <fullName evidence="6">DUF4394 domain-containing protein</fullName>
    </recommendedName>
</protein>
<evidence type="ECO:0000256" key="1">
    <source>
        <dbReference type="SAM" id="SignalP"/>
    </source>
</evidence>
<dbReference type="InterPro" id="IPR013424">
    <property type="entry name" value="Ice-binding_C"/>
</dbReference>
<dbReference type="EMBL" id="JACIIV010000022">
    <property type="protein sequence ID" value="MBB6228664.1"/>
    <property type="molecule type" value="Genomic_DNA"/>
</dbReference>
<feature type="domain" description="Ice-binding protein C-terminal" evidence="2">
    <location>
        <begin position="272"/>
        <end position="296"/>
    </location>
</feature>
<dbReference type="NCBIfam" id="TIGR02595">
    <property type="entry name" value="PEP_CTERM"/>
    <property type="match status" value="1"/>
</dbReference>
<dbReference type="Proteomes" id="UP000538147">
    <property type="component" value="Unassembled WGS sequence"/>
</dbReference>
<dbReference type="NCBIfam" id="NF035944">
    <property type="entry name" value="PEPxxWA-CTERM"/>
    <property type="match status" value="1"/>
</dbReference>
<accession>A0A841L7X2</accession>
<evidence type="ECO:0000259" key="3">
    <source>
        <dbReference type="Pfam" id="PF14339"/>
    </source>
</evidence>
<dbReference type="AlphaFoldDB" id="A0A841L7X2"/>
<sequence length="305" mass="31274">MRNHLKMGAFVLAATFATSQAQAERFFGLTTDNNIVTFNSAAPDTILSSGSISGVTDGDRLTGLDLRATNRTLYSVGTSGSLYAITRDPSGGNYTATSVGTLTVPLSGTNFGTDFNPTVDRLRFVSDANQNLRINPNDPTLVGPPAGTIVDGALTLNGSSAFDLVAAAYTNNVVGATTTTLYGLDAFSGGLVRSTNANAGTYTNTNLAGEAFGPLGVSFGVQDRVAFDISGVSGNGFFSVNDGFYQVSQTTGTGSFIGNVGITGLTGITAGAVPEPASWAMLIGGFGLVGAAMRRRRPTMVAVRS</sequence>
<proteinExistence type="predicted"/>
<evidence type="ECO:0008006" key="6">
    <source>
        <dbReference type="Google" id="ProtNLM"/>
    </source>
</evidence>
<feature type="chain" id="PRO_5032334592" description="DUF4394 domain-containing protein" evidence="1">
    <location>
        <begin position="24"/>
        <end position="305"/>
    </location>
</feature>
<name>A0A841L7X2_9SPHN</name>
<dbReference type="Pfam" id="PF07589">
    <property type="entry name" value="PEP-CTERM"/>
    <property type="match status" value="1"/>
</dbReference>
<feature type="domain" description="DUF4394" evidence="3">
    <location>
        <begin position="35"/>
        <end position="262"/>
    </location>
</feature>
<dbReference type="InterPro" id="IPR025507">
    <property type="entry name" value="DUF4394"/>
</dbReference>
<reference evidence="4 5" key="1">
    <citation type="submission" date="2020-08" db="EMBL/GenBank/DDBJ databases">
        <title>Genomic Encyclopedia of Type Strains, Phase IV (KMG-IV): sequencing the most valuable type-strain genomes for metagenomic binning, comparative biology and taxonomic classification.</title>
        <authorList>
            <person name="Goeker M."/>
        </authorList>
    </citation>
    <scope>NUCLEOTIDE SEQUENCE [LARGE SCALE GENOMIC DNA]</scope>
    <source>
        <strain evidence="4 5">DSM 102189</strain>
    </source>
</reference>
<dbReference type="Pfam" id="PF14339">
    <property type="entry name" value="DUF4394"/>
    <property type="match status" value="1"/>
</dbReference>
<keyword evidence="1" id="KW-0732">Signal</keyword>
<organism evidence="4 5">
    <name type="scientific">Polymorphobacter multimanifer</name>
    <dbReference type="NCBI Taxonomy" id="1070431"/>
    <lineage>
        <taxon>Bacteria</taxon>
        <taxon>Pseudomonadati</taxon>
        <taxon>Pseudomonadota</taxon>
        <taxon>Alphaproteobacteria</taxon>
        <taxon>Sphingomonadales</taxon>
        <taxon>Sphingosinicellaceae</taxon>
        <taxon>Polymorphobacter</taxon>
    </lineage>
</organism>
<evidence type="ECO:0000313" key="4">
    <source>
        <dbReference type="EMBL" id="MBB6228664.1"/>
    </source>
</evidence>
<comment type="caution">
    <text evidence="4">The sequence shown here is derived from an EMBL/GenBank/DDBJ whole genome shotgun (WGS) entry which is preliminary data.</text>
</comment>
<evidence type="ECO:0000313" key="5">
    <source>
        <dbReference type="Proteomes" id="UP000538147"/>
    </source>
</evidence>